<organism evidence="1 2">
    <name type="scientific">Acorus calamus</name>
    <name type="common">Sweet flag</name>
    <dbReference type="NCBI Taxonomy" id="4465"/>
    <lineage>
        <taxon>Eukaryota</taxon>
        <taxon>Viridiplantae</taxon>
        <taxon>Streptophyta</taxon>
        <taxon>Embryophyta</taxon>
        <taxon>Tracheophyta</taxon>
        <taxon>Spermatophyta</taxon>
        <taxon>Magnoliopsida</taxon>
        <taxon>Liliopsida</taxon>
        <taxon>Acoraceae</taxon>
        <taxon>Acorus</taxon>
    </lineage>
</organism>
<keyword evidence="2" id="KW-1185">Reference proteome</keyword>
<dbReference type="Pfam" id="PF05553">
    <property type="entry name" value="DUF761"/>
    <property type="match status" value="1"/>
</dbReference>
<dbReference type="AlphaFoldDB" id="A0AAV9F482"/>
<proteinExistence type="predicted"/>
<reference evidence="1" key="1">
    <citation type="journal article" date="2023" name="Nat. Commun.">
        <title>Diploid and tetraploid genomes of Acorus and the evolution of monocots.</title>
        <authorList>
            <person name="Ma L."/>
            <person name="Liu K.W."/>
            <person name="Li Z."/>
            <person name="Hsiao Y.Y."/>
            <person name="Qi Y."/>
            <person name="Fu T."/>
            <person name="Tang G.D."/>
            <person name="Zhang D."/>
            <person name="Sun W.H."/>
            <person name="Liu D.K."/>
            <person name="Li Y."/>
            <person name="Chen G.Z."/>
            <person name="Liu X.D."/>
            <person name="Liao X.Y."/>
            <person name="Jiang Y.T."/>
            <person name="Yu X."/>
            <person name="Hao Y."/>
            <person name="Huang J."/>
            <person name="Zhao X.W."/>
            <person name="Ke S."/>
            <person name="Chen Y.Y."/>
            <person name="Wu W.L."/>
            <person name="Hsu J.L."/>
            <person name="Lin Y.F."/>
            <person name="Huang M.D."/>
            <person name="Li C.Y."/>
            <person name="Huang L."/>
            <person name="Wang Z.W."/>
            <person name="Zhao X."/>
            <person name="Zhong W.Y."/>
            <person name="Peng D.H."/>
            <person name="Ahmad S."/>
            <person name="Lan S."/>
            <person name="Zhang J.S."/>
            <person name="Tsai W.C."/>
            <person name="Van de Peer Y."/>
            <person name="Liu Z.J."/>
        </authorList>
    </citation>
    <scope>NUCLEOTIDE SEQUENCE</scope>
    <source>
        <strain evidence="1">CP</strain>
    </source>
</reference>
<comment type="caution">
    <text evidence="1">The sequence shown here is derived from an EMBL/GenBank/DDBJ whole genome shotgun (WGS) entry which is preliminary data.</text>
</comment>
<sequence length="193" mass="21932">MMKNRASVFLKQIVSTLMAIVKSKSMAVKSKTSEVKTRLIIFGLLRNKKLLMTTISHKLQALTGHHHNHHHDKRVSDDSNVDGKAVVLYNSATAPALTGTSGYCLVNCADDDDEYPDLTHTLFDEGGDIDDDDDGDGSAIDYVRNTREDSKEFSLEDEIDHVADVFIRRFHKQMRLQKQESFKRYQEMLDRSV</sequence>
<accession>A0AAV9F482</accession>
<gene>
    <name evidence="1" type="ORF">QJS10_CPB04g00052</name>
</gene>
<dbReference type="Proteomes" id="UP001180020">
    <property type="component" value="Unassembled WGS sequence"/>
</dbReference>
<evidence type="ECO:0008006" key="3">
    <source>
        <dbReference type="Google" id="ProtNLM"/>
    </source>
</evidence>
<evidence type="ECO:0000313" key="1">
    <source>
        <dbReference type="EMBL" id="KAK1320024.1"/>
    </source>
</evidence>
<dbReference type="InterPro" id="IPR008480">
    <property type="entry name" value="DUF761_pln"/>
</dbReference>
<reference evidence="1" key="2">
    <citation type="submission" date="2023-06" db="EMBL/GenBank/DDBJ databases">
        <authorList>
            <person name="Ma L."/>
            <person name="Liu K.-W."/>
            <person name="Li Z."/>
            <person name="Hsiao Y.-Y."/>
            <person name="Qi Y."/>
            <person name="Fu T."/>
            <person name="Tang G."/>
            <person name="Zhang D."/>
            <person name="Sun W.-H."/>
            <person name="Liu D.-K."/>
            <person name="Li Y."/>
            <person name="Chen G.-Z."/>
            <person name="Liu X.-D."/>
            <person name="Liao X.-Y."/>
            <person name="Jiang Y.-T."/>
            <person name="Yu X."/>
            <person name="Hao Y."/>
            <person name="Huang J."/>
            <person name="Zhao X.-W."/>
            <person name="Ke S."/>
            <person name="Chen Y.-Y."/>
            <person name="Wu W.-L."/>
            <person name="Hsu J.-L."/>
            <person name="Lin Y.-F."/>
            <person name="Huang M.-D."/>
            <person name="Li C.-Y."/>
            <person name="Huang L."/>
            <person name="Wang Z.-W."/>
            <person name="Zhao X."/>
            <person name="Zhong W.-Y."/>
            <person name="Peng D.-H."/>
            <person name="Ahmad S."/>
            <person name="Lan S."/>
            <person name="Zhang J.-S."/>
            <person name="Tsai W.-C."/>
            <person name="Van De Peer Y."/>
            <person name="Liu Z.-J."/>
        </authorList>
    </citation>
    <scope>NUCLEOTIDE SEQUENCE</scope>
    <source>
        <strain evidence="1">CP</strain>
        <tissue evidence="1">Leaves</tissue>
    </source>
</reference>
<dbReference type="EMBL" id="JAUJYO010000004">
    <property type="protein sequence ID" value="KAK1320024.1"/>
    <property type="molecule type" value="Genomic_DNA"/>
</dbReference>
<dbReference type="PANTHER" id="PTHR33450:SF12">
    <property type="entry name" value="COTTON FIBER PROTEIN"/>
    <property type="match status" value="1"/>
</dbReference>
<name>A0AAV9F482_ACOCL</name>
<protein>
    <recommendedName>
        <fullName evidence="3">Cotton fiber protein</fullName>
    </recommendedName>
</protein>
<dbReference type="PANTHER" id="PTHR33450">
    <property type="entry name" value="EMB|CAB67623.1-RELATED"/>
    <property type="match status" value="1"/>
</dbReference>
<evidence type="ECO:0000313" key="2">
    <source>
        <dbReference type="Proteomes" id="UP001180020"/>
    </source>
</evidence>